<comment type="caution">
    <text evidence="6">The sequence shown here is derived from an EMBL/GenBank/DDBJ whole genome shotgun (WGS) entry which is preliminary data.</text>
</comment>
<evidence type="ECO:0000256" key="2">
    <source>
        <dbReference type="ARBA" id="ARBA00022723"/>
    </source>
</evidence>
<keyword evidence="3" id="KW-0408">Iron</keyword>
<dbReference type="PANTHER" id="PTHR11228">
    <property type="entry name" value="RADICAL SAM DOMAIN PROTEIN"/>
    <property type="match status" value="1"/>
</dbReference>
<protein>
    <recommendedName>
        <fullName evidence="5">Radical SAM core domain-containing protein</fullName>
    </recommendedName>
</protein>
<dbReference type="InterPro" id="IPR013785">
    <property type="entry name" value="Aldolase_TIM"/>
</dbReference>
<dbReference type="InterPro" id="IPR050377">
    <property type="entry name" value="Radical_SAM_PqqE_MftC-like"/>
</dbReference>
<organism evidence="6">
    <name type="scientific">marine sediment metagenome</name>
    <dbReference type="NCBI Taxonomy" id="412755"/>
    <lineage>
        <taxon>unclassified sequences</taxon>
        <taxon>metagenomes</taxon>
        <taxon>ecological metagenomes</taxon>
    </lineage>
</organism>
<reference evidence="6" key="1">
    <citation type="journal article" date="2014" name="Front. Microbiol.">
        <title>High frequency of phylogenetically diverse reductive dehalogenase-homologous genes in deep subseafloor sedimentary metagenomes.</title>
        <authorList>
            <person name="Kawai M."/>
            <person name="Futagami T."/>
            <person name="Toyoda A."/>
            <person name="Takaki Y."/>
            <person name="Nishi S."/>
            <person name="Hori S."/>
            <person name="Arai W."/>
            <person name="Tsubouchi T."/>
            <person name="Morono Y."/>
            <person name="Uchiyama I."/>
            <person name="Ito T."/>
            <person name="Fujiyama A."/>
            <person name="Inagaki F."/>
            <person name="Takami H."/>
        </authorList>
    </citation>
    <scope>NUCLEOTIDE SEQUENCE</scope>
    <source>
        <strain evidence="6">Expedition CK06-06</strain>
    </source>
</reference>
<name>X0VEW5_9ZZZZ</name>
<dbReference type="SUPFAM" id="SSF102114">
    <property type="entry name" value="Radical SAM enzymes"/>
    <property type="match status" value="1"/>
</dbReference>
<evidence type="ECO:0000256" key="3">
    <source>
        <dbReference type="ARBA" id="ARBA00023004"/>
    </source>
</evidence>
<feature type="domain" description="Radical SAM core" evidence="5">
    <location>
        <begin position="31"/>
        <end position="112"/>
    </location>
</feature>
<keyword evidence="1" id="KW-0949">S-adenosyl-L-methionine</keyword>
<accession>X0VEW5</accession>
<keyword evidence="4" id="KW-0411">Iron-sulfur</keyword>
<dbReference type="InterPro" id="IPR007197">
    <property type="entry name" value="rSAM"/>
</dbReference>
<dbReference type="GO" id="GO:0003824">
    <property type="term" value="F:catalytic activity"/>
    <property type="evidence" value="ECO:0007669"/>
    <property type="project" value="InterPro"/>
</dbReference>
<dbReference type="CDD" id="cd01335">
    <property type="entry name" value="Radical_SAM"/>
    <property type="match status" value="1"/>
</dbReference>
<sequence>MAKNVENRGIMTQAVWRAIRPYLDRVQSVDFTGGGEPLLQPKLAEWIADASKAGCETGFLSNGLLLTEEKLKRILAAGINWICISMDGATAEMYHKIRVGSNFDRVCENVANI</sequence>
<dbReference type="PANTHER" id="PTHR11228:SF7">
    <property type="entry name" value="PQQA PEPTIDE CYCLASE"/>
    <property type="match status" value="1"/>
</dbReference>
<evidence type="ECO:0000256" key="4">
    <source>
        <dbReference type="ARBA" id="ARBA00023014"/>
    </source>
</evidence>
<feature type="non-terminal residue" evidence="6">
    <location>
        <position position="113"/>
    </location>
</feature>
<gene>
    <name evidence="6" type="ORF">S01H1_20231</name>
</gene>
<dbReference type="GO" id="GO:0051536">
    <property type="term" value="F:iron-sulfur cluster binding"/>
    <property type="evidence" value="ECO:0007669"/>
    <property type="project" value="UniProtKB-KW"/>
</dbReference>
<dbReference type="Pfam" id="PF04055">
    <property type="entry name" value="Radical_SAM"/>
    <property type="match status" value="1"/>
</dbReference>
<evidence type="ECO:0000313" key="6">
    <source>
        <dbReference type="EMBL" id="GAF99070.1"/>
    </source>
</evidence>
<proteinExistence type="predicted"/>
<dbReference type="AlphaFoldDB" id="X0VEW5"/>
<keyword evidence="2" id="KW-0479">Metal-binding</keyword>
<evidence type="ECO:0000259" key="5">
    <source>
        <dbReference type="Pfam" id="PF04055"/>
    </source>
</evidence>
<dbReference type="Gene3D" id="3.20.20.70">
    <property type="entry name" value="Aldolase class I"/>
    <property type="match status" value="1"/>
</dbReference>
<dbReference type="EMBL" id="BARS01011038">
    <property type="protein sequence ID" value="GAF99070.1"/>
    <property type="molecule type" value="Genomic_DNA"/>
</dbReference>
<dbReference type="GO" id="GO:0046872">
    <property type="term" value="F:metal ion binding"/>
    <property type="evidence" value="ECO:0007669"/>
    <property type="project" value="UniProtKB-KW"/>
</dbReference>
<evidence type="ECO:0000256" key="1">
    <source>
        <dbReference type="ARBA" id="ARBA00022691"/>
    </source>
</evidence>
<dbReference type="InterPro" id="IPR058240">
    <property type="entry name" value="rSAM_sf"/>
</dbReference>